<comment type="similarity">
    <text evidence="2 10 11">Belongs to the SecY/SEC61-alpha family.</text>
</comment>
<keyword evidence="10" id="KW-1003">Cell membrane</keyword>
<evidence type="ECO:0000313" key="13">
    <source>
        <dbReference type="Proteomes" id="UP000515971"/>
    </source>
</evidence>
<dbReference type="GO" id="GO:0043952">
    <property type="term" value="P:protein transport by the Sec complex"/>
    <property type="evidence" value="ECO:0007669"/>
    <property type="project" value="UniProtKB-UniRule"/>
</dbReference>
<evidence type="ECO:0000256" key="4">
    <source>
        <dbReference type="ARBA" id="ARBA00022692"/>
    </source>
</evidence>
<keyword evidence="5 10" id="KW-0653">Protein transport</keyword>
<dbReference type="HAMAP" id="MF_01465">
    <property type="entry name" value="SecY"/>
    <property type="match status" value="1"/>
</dbReference>
<dbReference type="GO" id="GO:0006605">
    <property type="term" value="P:protein targeting"/>
    <property type="evidence" value="ECO:0007669"/>
    <property type="project" value="UniProtKB-UniRule"/>
</dbReference>
<dbReference type="AlphaFoldDB" id="A0A7G9SH95"/>
<feature type="transmembrane region" description="Helical" evidence="10">
    <location>
        <begin position="407"/>
        <end position="424"/>
    </location>
</feature>
<comment type="subcellular location">
    <subcellularLocation>
        <location evidence="10">Cell membrane</location>
        <topology evidence="10">Multi-pass membrane protein</topology>
    </subcellularLocation>
    <subcellularLocation>
        <location evidence="1">Membrane</location>
        <topology evidence="1">Multi-pass membrane protein</topology>
    </subcellularLocation>
</comment>
<keyword evidence="8 10" id="KW-0472">Membrane</keyword>
<feature type="transmembrane region" description="Helical" evidence="10">
    <location>
        <begin position="123"/>
        <end position="140"/>
    </location>
</feature>
<reference evidence="12 13" key="1">
    <citation type="submission" date="2020-08" db="EMBL/GenBank/DDBJ databases">
        <title>Genome sequence of Sphingomonas lutea KCTC 23642T.</title>
        <authorList>
            <person name="Hyun D.-W."/>
            <person name="Bae J.-W."/>
        </authorList>
    </citation>
    <scope>NUCLEOTIDE SEQUENCE [LARGE SCALE GENOMIC DNA]</scope>
    <source>
        <strain evidence="12 13">KCTC 23642</strain>
    </source>
</reference>
<feature type="transmembrane region" description="Helical" evidence="10">
    <location>
        <begin position="277"/>
        <end position="299"/>
    </location>
</feature>
<dbReference type="GO" id="GO:0005886">
    <property type="term" value="C:plasma membrane"/>
    <property type="evidence" value="ECO:0007669"/>
    <property type="project" value="UniProtKB-SubCell"/>
</dbReference>
<dbReference type="Pfam" id="PF00344">
    <property type="entry name" value="SecY"/>
    <property type="match status" value="1"/>
</dbReference>
<sequence>MASAAEQLASSISFSSFSKATELKKRLWFTLGALILFRLLSFIPVPGIDPAAMQSLYQTQSGGILDVFNTFSGGALERFSIIALGVMPYITASIVVQLGATLYGPWQALRKEGETGRKKLNQYTRYLTVAITLVQGYLAVRGLETQSVRQGIQAVVMPGTLFVVAGTISLVGGTMFLMWIGEQITSRGIGNGVSLIIMAGIVAGLPQGIAQLLEGGRTGSLSATFIVGLVVLAAVLVLFICFVERAQRRVLIQYPKRQTARGMQQERSHLPIKLNTAGVIPPIFASSLLLMPLTVLQWAGSSASPDGGAGDWLITASSYLQNGSPVYLTLYGLGIAFFCFFYTAVQFNSEETAENLKRHGGFIPGIRPGKATEEYFDYLLNRITVVGAAYLVLICLIPEILLTQSGLALALGGTSLLIVVNVTMDTVSQIQSHLIAHQYGDLIKKAKLKTSPRRR</sequence>
<evidence type="ECO:0000256" key="11">
    <source>
        <dbReference type="RuleBase" id="RU004349"/>
    </source>
</evidence>
<keyword evidence="6 10" id="KW-1133">Transmembrane helix</keyword>
<dbReference type="InterPro" id="IPR026593">
    <property type="entry name" value="SecY"/>
</dbReference>
<protein>
    <recommendedName>
        <fullName evidence="9 10">Protein translocase subunit SecY</fullName>
    </recommendedName>
</protein>
<keyword evidence="13" id="KW-1185">Reference proteome</keyword>
<organism evidence="12 13">
    <name type="scientific">Sphingomonas lutea</name>
    <dbReference type="NCBI Taxonomy" id="1045317"/>
    <lineage>
        <taxon>Bacteria</taxon>
        <taxon>Pseudomonadati</taxon>
        <taxon>Pseudomonadota</taxon>
        <taxon>Alphaproteobacteria</taxon>
        <taxon>Sphingomonadales</taxon>
        <taxon>Sphingomonadaceae</taxon>
        <taxon>Sphingomonas</taxon>
    </lineage>
</organism>
<feature type="transmembrane region" description="Helical" evidence="10">
    <location>
        <begin position="160"/>
        <end position="180"/>
    </location>
</feature>
<accession>A0A7G9SH95</accession>
<dbReference type="GO" id="GO:0065002">
    <property type="term" value="P:intracellular protein transmembrane transport"/>
    <property type="evidence" value="ECO:0007669"/>
    <property type="project" value="UniProtKB-UniRule"/>
</dbReference>
<dbReference type="PANTHER" id="PTHR10906">
    <property type="entry name" value="SECY/SEC61-ALPHA FAMILY MEMBER"/>
    <property type="match status" value="1"/>
</dbReference>
<evidence type="ECO:0000256" key="6">
    <source>
        <dbReference type="ARBA" id="ARBA00022989"/>
    </source>
</evidence>
<dbReference type="SUPFAM" id="SSF103491">
    <property type="entry name" value="Preprotein translocase SecY subunit"/>
    <property type="match status" value="1"/>
</dbReference>
<keyword evidence="4 10" id="KW-0812">Transmembrane</keyword>
<evidence type="ECO:0000256" key="5">
    <source>
        <dbReference type="ARBA" id="ARBA00022927"/>
    </source>
</evidence>
<evidence type="ECO:0000256" key="8">
    <source>
        <dbReference type="ARBA" id="ARBA00023136"/>
    </source>
</evidence>
<evidence type="ECO:0000256" key="2">
    <source>
        <dbReference type="ARBA" id="ARBA00005751"/>
    </source>
</evidence>
<dbReference type="InterPro" id="IPR002208">
    <property type="entry name" value="SecY/SEC61-alpha"/>
</dbReference>
<evidence type="ECO:0000256" key="7">
    <source>
        <dbReference type="ARBA" id="ARBA00023010"/>
    </source>
</evidence>
<evidence type="ECO:0000256" key="3">
    <source>
        <dbReference type="ARBA" id="ARBA00022448"/>
    </source>
</evidence>
<dbReference type="FunFam" id="1.10.3370.10:FF:000001">
    <property type="entry name" value="Preprotein translocase subunit SecY"/>
    <property type="match status" value="1"/>
</dbReference>
<dbReference type="InterPro" id="IPR023201">
    <property type="entry name" value="SecY_dom_sf"/>
</dbReference>
<proteinExistence type="inferred from homology"/>
<keyword evidence="3 10" id="KW-0813">Transport</keyword>
<keyword evidence="7 10" id="KW-0811">Translocation</keyword>
<feature type="transmembrane region" description="Helical" evidence="10">
    <location>
        <begin position="379"/>
        <end position="401"/>
    </location>
</feature>
<evidence type="ECO:0000256" key="1">
    <source>
        <dbReference type="ARBA" id="ARBA00004141"/>
    </source>
</evidence>
<feature type="transmembrane region" description="Helical" evidence="10">
    <location>
        <begin position="326"/>
        <end position="345"/>
    </location>
</feature>
<dbReference type="EMBL" id="CP060718">
    <property type="protein sequence ID" value="QNN67220.1"/>
    <property type="molecule type" value="Genomic_DNA"/>
</dbReference>
<dbReference type="InterPro" id="IPR030659">
    <property type="entry name" value="SecY_CS"/>
</dbReference>
<dbReference type="Gene3D" id="1.10.3370.10">
    <property type="entry name" value="SecY subunit domain"/>
    <property type="match status" value="1"/>
</dbReference>
<dbReference type="NCBIfam" id="TIGR00967">
    <property type="entry name" value="3a0501s007"/>
    <property type="match status" value="1"/>
</dbReference>
<dbReference type="PIRSF" id="PIRSF004557">
    <property type="entry name" value="SecY"/>
    <property type="match status" value="1"/>
</dbReference>
<dbReference type="RefSeq" id="WP_187537812.1">
    <property type="nucleotide sequence ID" value="NZ_BAABJT010000001.1"/>
</dbReference>
<comment type="function">
    <text evidence="10">The central subunit of the protein translocation channel SecYEG. Consists of two halves formed by TMs 1-5 and 6-10. These two domains form a lateral gate at the front which open onto the bilayer between TMs 2 and 7, and are clamped together by SecE at the back. The channel is closed by both a pore ring composed of hydrophobic SecY resides and a short helix (helix 2A) on the extracellular side of the membrane which forms a plug. The plug probably moves laterally to allow the channel to open. The ring and the pore may move independently.</text>
</comment>
<dbReference type="PRINTS" id="PR00303">
    <property type="entry name" value="SECYTRNLCASE"/>
</dbReference>
<dbReference type="PROSITE" id="PS00756">
    <property type="entry name" value="SECY_2"/>
    <property type="match status" value="1"/>
</dbReference>
<evidence type="ECO:0000313" key="12">
    <source>
        <dbReference type="EMBL" id="QNN67220.1"/>
    </source>
</evidence>
<dbReference type="Proteomes" id="UP000515971">
    <property type="component" value="Chromosome"/>
</dbReference>
<evidence type="ECO:0000256" key="10">
    <source>
        <dbReference type="HAMAP-Rule" id="MF_01465"/>
    </source>
</evidence>
<dbReference type="KEGG" id="slut:H9L13_11495"/>
<feature type="transmembrane region" description="Helical" evidence="10">
    <location>
        <begin position="221"/>
        <end position="243"/>
    </location>
</feature>
<feature type="transmembrane region" description="Helical" evidence="10">
    <location>
        <begin position="27"/>
        <end position="48"/>
    </location>
</feature>
<feature type="transmembrane region" description="Helical" evidence="10">
    <location>
        <begin position="192"/>
        <end position="209"/>
    </location>
</feature>
<name>A0A7G9SH95_9SPHN</name>
<comment type="subunit">
    <text evidence="10">Component of the Sec protein translocase complex. Heterotrimer consisting of SecY, SecE and SecG subunits. The heterotrimers can form oligomers, although 1 heterotrimer is thought to be able to translocate proteins. Interacts with the ribosome. Interacts with SecDF, and other proteins may be involved. Interacts with SecA.</text>
</comment>
<evidence type="ECO:0000256" key="9">
    <source>
        <dbReference type="ARBA" id="ARBA00039733"/>
    </source>
</evidence>
<feature type="transmembrane region" description="Helical" evidence="10">
    <location>
        <begin position="79"/>
        <end position="103"/>
    </location>
</feature>
<gene>
    <name evidence="10 12" type="primary">secY</name>
    <name evidence="12" type="ORF">H9L13_11495</name>
</gene>